<evidence type="ECO:0000256" key="1">
    <source>
        <dbReference type="ARBA" id="ARBA00022553"/>
    </source>
</evidence>
<dbReference type="GO" id="GO:0004035">
    <property type="term" value="F:alkaline phosphatase activity"/>
    <property type="evidence" value="ECO:0007669"/>
    <property type="project" value="InterPro"/>
</dbReference>
<dbReference type="NCBIfam" id="NF042991">
    <property type="entry name" value="alk_phos_PafA"/>
    <property type="match status" value="1"/>
</dbReference>
<dbReference type="Pfam" id="PF01663">
    <property type="entry name" value="Phosphodiest"/>
    <property type="match status" value="1"/>
</dbReference>
<dbReference type="CDD" id="cd16016">
    <property type="entry name" value="AP-SPAP"/>
    <property type="match status" value="1"/>
</dbReference>
<dbReference type="Gene3D" id="3.40.720.10">
    <property type="entry name" value="Alkaline Phosphatase, subunit A"/>
    <property type="match status" value="1"/>
</dbReference>
<evidence type="ECO:0000256" key="2">
    <source>
        <dbReference type="ARBA" id="ARBA00022723"/>
    </source>
</evidence>
<evidence type="ECO:0000256" key="3">
    <source>
        <dbReference type="ARBA" id="ARBA00022729"/>
    </source>
</evidence>
<dbReference type="GO" id="GO:0046872">
    <property type="term" value="F:metal ion binding"/>
    <property type="evidence" value="ECO:0007669"/>
    <property type="project" value="UniProtKB-KW"/>
</dbReference>
<keyword evidence="1 5" id="KW-0597">Phosphoprotein</keyword>
<feature type="binding site" evidence="6">
    <location>
        <begin position="159"/>
        <end position="161"/>
    </location>
    <ligand>
        <name>substrate</name>
    </ligand>
</feature>
<keyword evidence="3" id="KW-0732">Signal</keyword>
<dbReference type="OrthoDB" id="9766127at2"/>
<keyword evidence="2 4" id="KW-0479">Metal-binding</keyword>
<dbReference type="PANTHER" id="PTHR10151">
    <property type="entry name" value="ECTONUCLEOTIDE PYROPHOSPHATASE/PHOSPHODIESTERASE"/>
    <property type="match status" value="1"/>
</dbReference>
<dbReference type="PIRSF" id="PIRSF031924">
    <property type="entry name" value="Pi-irrepressible_AP"/>
    <property type="match status" value="1"/>
</dbReference>
<comment type="caution">
    <text evidence="7">The sequence shown here is derived from an EMBL/GenBank/DDBJ whole genome shotgun (WGS) entry which is preliminary data.</text>
</comment>
<reference evidence="7 8" key="1">
    <citation type="submission" date="2016-12" db="EMBL/GenBank/DDBJ databases">
        <title>Trade-off between light-utilization and light-protection in marine flavobacteria.</title>
        <authorList>
            <person name="Kumagai Y."/>
            <person name="Yoshizawa S."/>
            <person name="Kogure K."/>
            <person name="Iwasaki W."/>
        </authorList>
    </citation>
    <scope>NUCLEOTIDE SEQUENCE [LARGE SCALE GENOMIC DNA]</scope>
    <source>
        <strain evidence="7 8">KCTC 22729</strain>
    </source>
</reference>
<dbReference type="Proteomes" id="UP000237608">
    <property type="component" value="Unassembled WGS sequence"/>
</dbReference>
<evidence type="ECO:0000256" key="6">
    <source>
        <dbReference type="PIRSR" id="PIRSR031924-51"/>
    </source>
</evidence>
<dbReference type="RefSeq" id="WP_105046080.1">
    <property type="nucleotide sequence ID" value="NZ_CP150662.1"/>
</dbReference>
<sequence>MKKIIFILFLSFIFLNFTEEKTTSEKPKLVIGIVVDQMRYDYLTRYYHRFGNDGFKRLLNEGFSVENAHFNYIPTYTAVGHTSIYTGTTPDHHGIIGNNWYDKFLKKSIYCVDDFNYTSVGTESDYGQKSPYRLATTTVTDQLLLAQNMRGKSIGIALKDRSAILPVGHTATAAYWYEGKDKGHFITSSFYRNDLPTWVTDFNKLQKADYYTSKLWNTLYDIKTYTNSTADNSIFEGVFTGEKLPVFPHDIPNLKKENGNLSIISETPFGNSLTLDFAKAAIIGENLGRGKDTDFLAISFSSTDYVGHKYGVDAVETEDTYLRLDRDLAELFRFLDEKVGKGKYTIFLTADHGAIRVPAYLDSLKIPAKYFNTRKFKNFLDSVSTKHFKSTELVENFSNYQLFLDKEKISTLGFKLDEVAEIFADELVNFETINKAVTAKTLQKTNFTKGILNVLQNGYNQKLSGDVLLIPNPGTISGKRTGTTHGSGFSYDTHVPIIFYGNGIKKGTTKKRYEITDIAPTIANLLKIEAPNSTTGKIIEEVFK</sequence>
<accession>A0A2S7WBC2</accession>
<proteinExistence type="predicted"/>
<dbReference type="EMBL" id="MSCL01000001">
    <property type="protein sequence ID" value="PQJ74935.1"/>
    <property type="molecule type" value="Genomic_DNA"/>
</dbReference>
<evidence type="ECO:0000256" key="5">
    <source>
        <dbReference type="PIRSR" id="PIRSR031924-50"/>
    </source>
</evidence>
<evidence type="ECO:0000313" key="8">
    <source>
        <dbReference type="Proteomes" id="UP000237608"/>
    </source>
</evidence>
<dbReference type="Gene3D" id="3.30.1360.150">
    <property type="match status" value="1"/>
</dbReference>
<protein>
    <submittedName>
        <fullName evidence="7">Alkaline phosphatase</fullName>
    </submittedName>
</protein>
<keyword evidence="8" id="KW-1185">Reference proteome</keyword>
<feature type="active site" description="Phosphothreonine intermediate" evidence="5">
    <location>
        <position position="77"/>
    </location>
</feature>
<organism evidence="7 8">
    <name type="scientific">Polaribacter gangjinensis</name>
    <dbReference type="NCBI Taxonomy" id="574710"/>
    <lineage>
        <taxon>Bacteria</taxon>
        <taxon>Pseudomonadati</taxon>
        <taxon>Bacteroidota</taxon>
        <taxon>Flavobacteriia</taxon>
        <taxon>Flavobacteriales</taxon>
        <taxon>Flavobacteriaceae</taxon>
    </lineage>
</organism>
<dbReference type="SUPFAM" id="SSF53649">
    <property type="entry name" value="Alkaline phosphatase-like"/>
    <property type="match status" value="1"/>
</dbReference>
<dbReference type="InterPro" id="IPR017850">
    <property type="entry name" value="Alkaline_phosphatase_core_sf"/>
</dbReference>
<dbReference type="InterPro" id="IPR026263">
    <property type="entry name" value="Alkaline_phosphatase_prok"/>
</dbReference>
<dbReference type="AlphaFoldDB" id="A0A2S7WBC2"/>
<gene>
    <name evidence="7" type="ORF">BTO13_06605</name>
</gene>
<evidence type="ECO:0000313" key="7">
    <source>
        <dbReference type="EMBL" id="PQJ74935.1"/>
    </source>
</evidence>
<dbReference type="InterPro" id="IPR002591">
    <property type="entry name" value="Phosphodiest/P_Trfase"/>
</dbReference>
<dbReference type="PANTHER" id="PTHR10151:SF120">
    <property type="entry name" value="BIS(5'-ADENOSYL)-TRIPHOSPHATASE"/>
    <property type="match status" value="1"/>
</dbReference>
<feature type="binding site" evidence="6">
    <location>
        <position position="98"/>
    </location>
    <ligand>
        <name>substrate</name>
    </ligand>
</feature>
<evidence type="ECO:0000256" key="4">
    <source>
        <dbReference type="PIRNR" id="PIRNR031924"/>
    </source>
</evidence>
<name>A0A2S7WBC2_9FLAO</name>